<accession>I7LXT5</accession>
<dbReference type="RefSeq" id="XP_001026402.2">
    <property type="nucleotide sequence ID" value="XM_001026402.2"/>
</dbReference>
<dbReference type="Proteomes" id="UP000009168">
    <property type="component" value="Unassembled WGS sequence"/>
</dbReference>
<feature type="compositionally biased region" description="Acidic residues" evidence="2">
    <location>
        <begin position="210"/>
        <end position="222"/>
    </location>
</feature>
<proteinExistence type="predicted"/>
<sequence length="471" mass="54960">MLPDLINRVYTTKPKKRDEITYPTTRVDLEGELKAQSFITRRQPSAQINFQRNIQTSQPAARFYDKKAIQSRIEARLMKGMGNDPFNNGNQEMNYQKVNQLMQNQHINMKVVTDNISRNILVYTPKIDGREKFKTNSYPESLKIIDQKIQKYKKALEEAIKQQQQIEKDDFYIQETMEQQQQPVVDEENFDFLTGIGLHKNLDSPKQEKQEEEEQEVIQDQEEEKKQEFVQEPKQEAQILNPYQYQFEQVRNAFSQIYEKYQNKISKAFIKKDQPKARMKRKNPKINITGKGNKVQKNGAPFDEVEHLMRIYNKEHIPCEPKILVPSFQSKKDNIANTVLAYLKDYKPLLSGNKQNIPKSIQGLLDVELEMLKTVEKEGAASLQKQNPYDGLGGGLTKSTVSNQLKQSQYEQKLQNINTQQTISKNSLEINQIKNVSRINTNEFKKDYSQHIPVQQSQYVFPSTLQNNSKQ</sequence>
<evidence type="ECO:0000256" key="2">
    <source>
        <dbReference type="SAM" id="MobiDB-lite"/>
    </source>
</evidence>
<dbReference type="KEGG" id="tet:TTHERM_00670810"/>
<keyword evidence="1" id="KW-0175">Coiled coil</keyword>
<evidence type="ECO:0000313" key="3">
    <source>
        <dbReference type="EMBL" id="EAS06157.2"/>
    </source>
</evidence>
<feature type="region of interest" description="Disordered" evidence="2">
    <location>
        <begin position="200"/>
        <end position="233"/>
    </location>
</feature>
<gene>
    <name evidence="3" type="ORF">TTHERM_00670810</name>
</gene>
<feature type="compositionally biased region" description="Basic and acidic residues" evidence="2">
    <location>
        <begin position="223"/>
        <end position="233"/>
    </location>
</feature>
<dbReference type="EMBL" id="GG662308">
    <property type="protein sequence ID" value="EAS06157.2"/>
    <property type="molecule type" value="Genomic_DNA"/>
</dbReference>
<evidence type="ECO:0000313" key="4">
    <source>
        <dbReference type="Proteomes" id="UP000009168"/>
    </source>
</evidence>
<evidence type="ECO:0000256" key="1">
    <source>
        <dbReference type="SAM" id="Coils"/>
    </source>
</evidence>
<dbReference type="AlphaFoldDB" id="I7LXT5"/>
<feature type="compositionally biased region" description="Basic and acidic residues" evidence="2">
    <location>
        <begin position="200"/>
        <end position="209"/>
    </location>
</feature>
<organism evidence="3 4">
    <name type="scientific">Tetrahymena thermophila (strain SB210)</name>
    <dbReference type="NCBI Taxonomy" id="312017"/>
    <lineage>
        <taxon>Eukaryota</taxon>
        <taxon>Sar</taxon>
        <taxon>Alveolata</taxon>
        <taxon>Ciliophora</taxon>
        <taxon>Intramacronucleata</taxon>
        <taxon>Oligohymenophorea</taxon>
        <taxon>Hymenostomatida</taxon>
        <taxon>Tetrahymenina</taxon>
        <taxon>Tetrahymenidae</taxon>
        <taxon>Tetrahymena</taxon>
    </lineage>
</organism>
<name>I7LXT5_TETTS</name>
<reference evidence="4" key="1">
    <citation type="journal article" date="2006" name="PLoS Biol.">
        <title>Macronuclear genome sequence of the ciliate Tetrahymena thermophila, a model eukaryote.</title>
        <authorList>
            <person name="Eisen J.A."/>
            <person name="Coyne R.S."/>
            <person name="Wu M."/>
            <person name="Wu D."/>
            <person name="Thiagarajan M."/>
            <person name="Wortman J.R."/>
            <person name="Badger J.H."/>
            <person name="Ren Q."/>
            <person name="Amedeo P."/>
            <person name="Jones K.M."/>
            <person name="Tallon L.J."/>
            <person name="Delcher A.L."/>
            <person name="Salzberg S.L."/>
            <person name="Silva J.C."/>
            <person name="Haas B.J."/>
            <person name="Majoros W.H."/>
            <person name="Farzad M."/>
            <person name="Carlton J.M."/>
            <person name="Smith R.K. Jr."/>
            <person name="Garg J."/>
            <person name="Pearlman R.E."/>
            <person name="Karrer K.M."/>
            <person name="Sun L."/>
            <person name="Manning G."/>
            <person name="Elde N.C."/>
            <person name="Turkewitz A.P."/>
            <person name="Asai D.J."/>
            <person name="Wilkes D.E."/>
            <person name="Wang Y."/>
            <person name="Cai H."/>
            <person name="Collins K."/>
            <person name="Stewart B.A."/>
            <person name="Lee S.R."/>
            <person name="Wilamowska K."/>
            <person name="Weinberg Z."/>
            <person name="Ruzzo W.L."/>
            <person name="Wloga D."/>
            <person name="Gaertig J."/>
            <person name="Frankel J."/>
            <person name="Tsao C.-C."/>
            <person name="Gorovsky M.A."/>
            <person name="Keeling P.J."/>
            <person name="Waller R.F."/>
            <person name="Patron N.J."/>
            <person name="Cherry J.M."/>
            <person name="Stover N.A."/>
            <person name="Krieger C.J."/>
            <person name="del Toro C."/>
            <person name="Ryder H.F."/>
            <person name="Williamson S.C."/>
            <person name="Barbeau R.A."/>
            <person name="Hamilton E.P."/>
            <person name="Orias E."/>
        </authorList>
    </citation>
    <scope>NUCLEOTIDE SEQUENCE [LARGE SCALE GENOMIC DNA]</scope>
    <source>
        <strain evidence="4">SB210</strain>
    </source>
</reference>
<dbReference type="InParanoid" id="I7LXT5"/>
<feature type="coiled-coil region" evidence="1">
    <location>
        <begin position="142"/>
        <end position="169"/>
    </location>
</feature>
<dbReference type="GeneID" id="7833360"/>
<protein>
    <submittedName>
        <fullName evidence="3">Uncharacterized protein</fullName>
    </submittedName>
</protein>
<dbReference type="eggNOG" id="ENOG502SUIK">
    <property type="taxonomic scope" value="Eukaryota"/>
</dbReference>
<keyword evidence="4" id="KW-1185">Reference proteome</keyword>
<dbReference type="OrthoDB" id="310045at2759"/>